<reference evidence="2 3" key="1">
    <citation type="submission" date="2019-05" db="EMBL/GenBank/DDBJ databases">
        <title>Genome sequencing of F202Z8.</title>
        <authorList>
            <person name="Kwon Y.M."/>
        </authorList>
    </citation>
    <scope>NUCLEOTIDE SEQUENCE [LARGE SCALE GENOMIC DNA]</scope>
    <source>
        <strain evidence="2 3">F202Z8</strain>
    </source>
</reference>
<dbReference type="RefSeq" id="WP_138851985.1">
    <property type="nucleotide sequence ID" value="NZ_CP040710.1"/>
</dbReference>
<gene>
    <name evidence="2" type="ORF">FGM00_05780</name>
</gene>
<protein>
    <submittedName>
        <fullName evidence="2">Fasciclin domain-containing protein</fullName>
    </submittedName>
</protein>
<dbReference type="SMART" id="SM00554">
    <property type="entry name" value="FAS1"/>
    <property type="match status" value="3"/>
</dbReference>
<dbReference type="InterPro" id="IPR050904">
    <property type="entry name" value="Adhesion/Biosynth-related"/>
</dbReference>
<dbReference type="AlphaFoldDB" id="A0A5B7SRI0"/>
<dbReference type="PANTHER" id="PTHR10900:SF77">
    <property type="entry name" value="FI19380P1"/>
    <property type="match status" value="1"/>
</dbReference>
<evidence type="ECO:0000313" key="2">
    <source>
        <dbReference type="EMBL" id="QCW99632.1"/>
    </source>
</evidence>
<dbReference type="InterPro" id="IPR000782">
    <property type="entry name" value="FAS1_domain"/>
</dbReference>
<sequence>MTKFRNLGIIFSLFILCTLTSCNDDEDGSEAALVGPATISETIGKNGVVTSLNAALSAAAGDLPGTLNGSGPFTVFAPNDAAFETFATEVGFEANDDETAAAQLLAAADANLLAQILTYHVVTGSLEATDFSDGQTLTTVEGGTLSVIVGDDVQLLDATDLPQTNPVATVVQADGFASNGIIHVIDKVLLPEGAIEALNIDTRPSIAEWAAGTEDLSLLTSALEKAGLLEAVVGLDTARVLAPNNDAFGDLLNALGDDYNSLDDFDNEAEIALLGDILKYHVLTPVDSSIELMAGPAPTLLEDSTVEVIADGGGGFSFGDATAANATTVTAGIDARNGAVDIIDKVLLPQAALDFLDLLASDDLASIVVETPALSVLEEALIATDLVGAFIDATNGAMDSTATNFTYFRPATVFAPSDAAFLDLLDALGPDYTSIASFDTEEELELLSTILLYHVVSGQIVSEDLAAGMVTTLSESDIEIISVVGTDGFVIGDATNDVNANIVAADILARNGVAHLIDKVLLPQVAIDFIDSLDD</sequence>
<dbReference type="KEGG" id="asag:FGM00_05780"/>
<feature type="domain" description="FAS1" evidence="1">
    <location>
        <begin position="203"/>
        <end position="347"/>
    </location>
</feature>
<dbReference type="PANTHER" id="PTHR10900">
    <property type="entry name" value="PERIOSTIN-RELATED"/>
    <property type="match status" value="1"/>
</dbReference>
<evidence type="ECO:0000259" key="1">
    <source>
        <dbReference type="PROSITE" id="PS50213"/>
    </source>
</evidence>
<accession>A0A5B7SRI0</accession>
<dbReference type="SUPFAM" id="SSF82153">
    <property type="entry name" value="FAS1 domain"/>
    <property type="match status" value="3"/>
</dbReference>
<dbReference type="Gene3D" id="2.30.180.10">
    <property type="entry name" value="FAS1 domain"/>
    <property type="match status" value="3"/>
</dbReference>
<feature type="domain" description="FAS1" evidence="1">
    <location>
        <begin position="36"/>
        <end position="189"/>
    </location>
</feature>
<proteinExistence type="predicted"/>
<feature type="domain" description="FAS1" evidence="1">
    <location>
        <begin position="361"/>
        <end position="521"/>
    </location>
</feature>
<dbReference type="OrthoDB" id="9800666at2"/>
<keyword evidence="3" id="KW-1185">Reference proteome</keyword>
<dbReference type="Proteomes" id="UP000310017">
    <property type="component" value="Chromosome"/>
</dbReference>
<dbReference type="EMBL" id="CP040710">
    <property type="protein sequence ID" value="QCW99632.1"/>
    <property type="molecule type" value="Genomic_DNA"/>
</dbReference>
<name>A0A5B7SRI0_9FLAO</name>
<dbReference type="PROSITE" id="PS50213">
    <property type="entry name" value="FAS1"/>
    <property type="match status" value="3"/>
</dbReference>
<dbReference type="GO" id="GO:0005615">
    <property type="term" value="C:extracellular space"/>
    <property type="evidence" value="ECO:0007669"/>
    <property type="project" value="TreeGrafter"/>
</dbReference>
<dbReference type="PROSITE" id="PS51257">
    <property type="entry name" value="PROKAR_LIPOPROTEIN"/>
    <property type="match status" value="1"/>
</dbReference>
<dbReference type="InterPro" id="IPR036378">
    <property type="entry name" value="FAS1_dom_sf"/>
</dbReference>
<evidence type="ECO:0000313" key="3">
    <source>
        <dbReference type="Proteomes" id="UP000310017"/>
    </source>
</evidence>
<organism evidence="2 3">
    <name type="scientific">Aggregatimonas sangjinii</name>
    <dbReference type="NCBI Taxonomy" id="2583587"/>
    <lineage>
        <taxon>Bacteria</taxon>
        <taxon>Pseudomonadati</taxon>
        <taxon>Bacteroidota</taxon>
        <taxon>Flavobacteriia</taxon>
        <taxon>Flavobacteriales</taxon>
        <taxon>Flavobacteriaceae</taxon>
        <taxon>Aggregatimonas</taxon>
    </lineage>
</organism>
<dbReference type="Pfam" id="PF02469">
    <property type="entry name" value="Fasciclin"/>
    <property type="match status" value="3"/>
</dbReference>